<evidence type="ECO:0000256" key="4">
    <source>
        <dbReference type="ARBA" id="ARBA00022840"/>
    </source>
</evidence>
<keyword evidence="2" id="KW-0813">Transport</keyword>
<dbReference type="Pfam" id="PF00005">
    <property type="entry name" value="ABC_tran"/>
    <property type="match status" value="1"/>
</dbReference>
<proteinExistence type="inferred from homology"/>
<protein>
    <submittedName>
        <fullName evidence="6">ATP-binding cassette domain-containing protein</fullName>
    </submittedName>
</protein>
<sequence length="178" mass="18990">MGPSGSGKSTLLAYVGGFLDPSFQAAGRVWINGRDVTDLPAEERRAGILFQDPLLFPHMTVEGNLLFGLAPHVRGRDARRHAVDVALDQFELGGLGNRDPATLSGGQKARVALARVLLSAPHALLLDEPFSKLDAPLRRAMRDLVFAEARARNLPVLLVTHDQADADAAGGTLLRIGA</sequence>
<reference evidence="6" key="1">
    <citation type="submission" date="2021-03" db="EMBL/GenBank/DDBJ databases">
        <title>Genome sequencing and assembly of Tianweitania sediminis.</title>
        <authorList>
            <person name="Chhetri G."/>
        </authorList>
    </citation>
    <scope>NUCLEOTIDE SEQUENCE</scope>
    <source>
        <strain evidence="6">Z8</strain>
    </source>
</reference>
<evidence type="ECO:0000313" key="7">
    <source>
        <dbReference type="Proteomes" id="UP000666240"/>
    </source>
</evidence>
<accession>A0A8J7R1L7</accession>
<dbReference type="InterPro" id="IPR017871">
    <property type="entry name" value="ABC_transporter-like_CS"/>
</dbReference>
<dbReference type="PANTHER" id="PTHR42781:SF4">
    <property type="entry name" value="SPERMIDINE_PUTRESCINE IMPORT ATP-BINDING PROTEIN POTA"/>
    <property type="match status" value="1"/>
</dbReference>
<evidence type="ECO:0000256" key="3">
    <source>
        <dbReference type="ARBA" id="ARBA00022741"/>
    </source>
</evidence>
<organism evidence="6 7">
    <name type="scientific">Tianweitania sediminis</name>
    <dbReference type="NCBI Taxonomy" id="1502156"/>
    <lineage>
        <taxon>Bacteria</taxon>
        <taxon>Pseudomonadati</taxon>
        <taxon>Pseudomonadota</taxon>
        <taxon>Alphaproteobacteria</taxon>
        <taxon>Hyphomicrobiales</taxon>
        <taxon>Phyllobacteriaceae</taxon>
        <taxon>Tianweitania</taxon>
    </lineage>
</organism>
<evidence type="ECO:0000256" key="2">
    <source>
        <dbReference type="ARBA" id="ARBA00022448"/>
    </source>
</evidence>
<dbReference type="PANTHER" id="PTHR42781">
    <property type="entry name" value="SPERMIDINE/PUTRESCINE IMPORT ATP-BINDING PROTEIN POTA"/>
    <property type="match status" value="1"/>
</dbReference>
<evidence type="ECO:0000313" key="6">
    <source>
        <dbReference type="EMBL" id="MBP0441113.1"/>
    </source>
</evidence>
<comment type="similarity">
    <text evidence="1">Belongs to the ABC transporter superfamily.</text>
</comment>
<dbReference type="GO" id="GO:0016887">
    <property type="term" value="F:ATP hydrolysis activity"/>
    <property type="evidence" value="ECO:0007669"/>
    <property type="project" value="InterPro"/>
</dbReference>
<dbReference type="SUPFAM" id="SSF52540">
    <property type="entry name" value="P-loop containing nucleoside triphosphate hydrolases"/>
    <property type="match status" value="1"/>
</dbReference>
<dbReference type="InterPro" id="IPR003439">
    <property type="entry name" value="ABC_transporter-like_ATP-bd"/>
</dbReference>
<evidence type="ECO:0000256" key="1">
    <source>
        <dbReference type="ARBA" id="ARBA00005417"/>
    </source>
</evidence>
<comment type="caution">
    <text evidence="6">The sequence shown here is derived from an EMBL/GenBank/DDBJ whole genome shotgun (WGS) entry which is preliminary data.</text>
</comment>
<keyword evidence="3" id="KW-0547">Nucleotide-binding</keyword>
<dbReference type="AlphaFoldDB" id="A0A8J7R1L7"/>
<dbReference type="EMBL" id="JAGIYY010000011">
    <property type="protein sequence ID" value="MBP0441113.1"/>
    <property type="molecule type" value="Genomic_DNA"/>
</dbReference>
<dbReference type="InterPro" id="IPR027417">
    <property type="entry name" value="P-loop_NTPase"/>
</dbReference>
<keyword evidence="4 6" id="KW-0067">ATP-binding</keyword>
<dbReference type="InterPro" id="IPR050093">
    <property type="entry name" value="ABC_SmlMolc_Importer"/>
</dbReference>
<name>A0A8J7R1L7_9HYPH</name>
<dbReference type="PROSITE" id="PS50893">
    <property type="entry name" value="ABC_TRANSPORTER_2"/>
    <property type="match status" value="1"/>
</dbReference>
<keyword evidence="7" id="KW-1185">Reference proteome</keyword>
<dbReference type="Gene3D" id="3.40.50.300">
    <property type="entry name" value="P-loop containing nucleotide triphosphate hydrolases"/>
    <property type="match status" value="1"/>
</dbReference>
<dbReference type="Proteomes" id="UP000666240">
    <property type="component" value="Unassembled WGS sequence"/>
</dbReference>
<dbReference type="GO" id="GO:0005524">
    <property type="term" value="F:ATP binding"/>
    <property type="evidence" value="ECO:0007669"/>
    <property type="project" value="UniProtKB-KW"/>
</dbReference>
<feature type="domain" description="ABC transporter" evidence="5">
    <location>
        <begin position="1"/>
        <end position="178"/>
    </location>
</feature>
<gene>
    <name evidence="6" type="ORF">J5Y06_20890</name>
</gene>
<evidence type="ECO:0000259" key="5">
    <source>
        <dbReference type="PROSITE" id="PS50893"/>
    </source>
</evidence>
<dbReference type="PROSITE" id="PS00211">
    <property type="entry name" value="ABC_TRANSPORTER_1"/>
    <property type="match status" value="1"/>
</dbReference>